<evidence type="ECO:0000313" key="3">
    <source>
        <dbReference type="Proteomes" id="UP000053051"/>
    </source>
</evidence>
<protein>
    <submittedName>
        <fullName evidence="2">DnaJ-class molecular chaperone</fullName>
    </submittedName>
</protein>
<dbReference type="InterPro" id="IPR021788">
    <property type="entry name" value="CPP1-like"/>
</dbReference>
<dbReference type="Proteomes" id="UP000053051">
    <property type="component" value="Unassembled WGS sequence"/>
</dbReference>
<reference evidence="2 3" key="1">
    <citation type="submission" date="2012-05" db="EMBL/GenBank/DDBJ databases">
        <authorList>
            <person name="Hilton J."/>
        </authorList>
    </citation>
    <scope>NUCLEOTIDE SEQUENCE [LARGE SCALE GENOMIC DNA]</scope>
    <source>
        <strain evidence="2 3">HH01</strain>
    </source>
</reference>
<evidence type="ECO:0000256" key="1">
    <source>
        <dbReference type="SAM" id="Phobius"/>
    </source>
</evidence>
<dbReference type="PANTHER" id="PTHR33372:SF2">
    <property type="entry name" value="PROTEIN CHAPERONE-LIKE PROTEIN OF POR1, CHLOROPLASTIC"/>
    <property type="match status" value="1"/>
</dbReference>
<feature type="transmembrane region" description="Helical" evidence="1">
    <location>
        <begin position="157"/>
        <end position="181"/>
    </location>
</feature>
<proteinExistence type="predicted"/>
<dbReference type="Pfam" id="PF11833">
    <property type="entry name" value="CPP1-like"/>
    <property type="match status" value="1"/>
</dbReference>
<feature type="transmembrane region" description="Helical" evidence="1">
    <location>
        <begin position="128"/>
        <end position="145"/>
    </location>
</feature>
<sequence>MSDQIPYETLGVSEEATFDEIQDARSHLIHEYRDDSSYLEIIEAAYDAILMERLRMRQEGTIKVPECIRFPERLVQVLPKETSLPREQSHRWFQKILAQPSSADVILPGLWFAGLSAISLFYPTGSDVVLQLVLISGIGVSIYFINRKEGKLGRSVLIALFTLVFGLVSGELTASLLSSHLSSLNLAVNQFSTIVSFILLWLVSSFLR</sequence>
<reference evidence="3" key="2">
    <citation type="submission" date="2016-01" db="EMBL/GenBank/DDBJ databases">
        <title>Diatom-associated endosymboitic cyanobacterium lacks core nitrogen metabolism enzymes.</title>
        <authorList>
            <person name="Hilton J.A."/>
            <person name="Foster R.A."/>
            <person name="Tripp H.J."/>
            <person name="Carter B.J."/>
            <person name="Zehr J.P."/>
            <person name="Villareal T.A."/>
        </authorList>
    </citation>
    <scope>NUCLEOTIDE SEQUENCE [LARGE SCALE GENOMIC DNA]</scope>
    <source>
        <strain evidence="3">HH01</strain>
    </source>
</reference>
<keyword evidence="1" id="KW-0812">Transmembrane</keyword>
<comment type="caution">
    <text evidence="2">The sequence shown here is derived from an EMBL/GenBank/DDBJ whole genome shotgun (WGS) entry which is preliminary data.</text>
</comment>
<dbReference type="AlphaFoldDB" id="M1X4P6"/>
<keyword evidence="1" id="KW-0472">Membrane</keyword>
<dbReference type="STRING" id="1165094.RINTHH_3560"/>
<feature type="transmembrane region" description="Helical" evidence="1">
    <location>
        <begin position="187"/>
        <end position="207"/>
    </location>
</feature>
<gene>
    <name evidence="2" type="ORF">RINTHH_3560</name>
</gene>
<keyword evidence="1" id="KW-1133">Transmembrane helix</keyword>
<organism evidence="2 3">
    <name type="scientific">Richelia intracellularis HH01</name>
    <dbReference type="NCBI Taxonomy" id="1165094"/>
    <lineage>
        <taxon>Bacteria</taxon>
        <taxon>Bacillati</taxon>
        <taxon>Cyanobacteriota</taxon>
        <taxon>Cyanophyceae</taxon>
        <taxon>Nostocales</taxon>
        <taxon>Nostocaceae</taxon>
        <taxon>Richelia</taxon>
    </lineage>
</organism>
<dbReference type="RefSeq" id="WP_008232063.1">
    <property type="nucleotide sequence ID" value="NZ_CAIY01000016.1"/>
</dbReference>
<keyword evidence="3" id="KW-1185">Reference proteome</keyword>
<dbReference type="EMBL" id="CAIY01000016">
    <property type="protein sequence ID" value="CCH66511.1"/>
    <property type="molecule type" value="Genomic_DNA"/>
</dbReference>
<feature type="transmembrane region" description="Helical" evidence="1">
    <location>
        <begin position="105"/>
        <end position="122"/>
    </location>
</feature>
<dbReference type="OrthoDB" id="483084at2"/>
<accession>M1X4P6</accession>
<dbReference type="PANTHER" id="PTHR33372">
    <property type="match status" value="1"/>
</dbReference>
<name>M1X4P6_9NOST</name>
<evidence type="ECO:0000313" key="2">
    <source>
        <dbReference type="EMBL" id="CCH66511.1"/>
    </source>
</evidence>